<accession>A0AAE0KSF8</accession>
<organism evidence="2 3">
    <name type="scientific">Cymbomonas tetramitiformis</name>
    <dbReference type="NCBI Taxonomy" id="36881"/>
    <lineage>
        <taxon>Eukaryota</taxon>
        <taxon>Viridiplantae</taxon>
        <taxon>Chlorophyta</taxon>
        <taxon>Pyramimonadophyceae</taxon>
        <taxon>Pyramimonadales</taxon>
        <taxon>Pyramimonadaceae</taxon>
        <taxon>Cymbomonas</taxon>
    </lineage>
</organism>
<evidence type="ECO:0000313" key="2">
    <source>
        <dbReference type="EMBL" id="KAK3258739.1"/>
    </source>
</evidence>
<dbReference type="EMBL" id="LGRX02019289">
    <property type="protein sequence ID" value="KAK3258739.1"/>
    <property type="molecule type" value="Genomic_DNA"/>
</dbReference>
<proteinExistence type="predicted"/>
<protein>
    <submittedName>
        <fullName evidence="2">Uncharacterized protein</fullName>
    </submittedName>
</protein>
<gene>
    <name evidence="2" type="ORF">CYMTET_32220</name>
</gene>
<feature type="non-terminal residue" evidence="2">
    <location>
        <position position="1"/>
    </location>
</feature>
<keyword evidence="3" id="KW-1185">Reference proteome</keyword>
<comment type="caution">
    <text evidence="2">The sequence shown here is derived from an EMBL/GenBank/DDBJ whole genome shotgun (WGS) entry which is preliminary data.</text>
</comment>
<feature type="compositionally biased region" description="Polar residues" evidence="1">
    <location>
        <begin position="227"/>
        <end position="240"/>
    </location>
</feature>
<reference evidence="2 3" key="1">
    <citation type="journal article" date="2015" name="Genome Biol. Evol.">
        <title>Comparative Genomics of a Bacterivorous Green Alga Reveals Evolutionary Causalities and Consequences of Phago-Mixotrophic Mode of Nutrition.</title>
        <authorList>
            <person name="Burns J.A."/>
            <person name="Paasch A."/>
            <person name="Narechania A."/>
            <person name="Kim E."/>
        </authorList>
    </citation>
    <scope>NUCLEOTIDE SEQUENCE [LARGE SCALE GENOMIC DNA]</scope>
    <source>
        <strain evidence="2 3">PLY_AMNH</strain>
    </source>
</reference>
<feature type="region of interest" description="Disordered" evidence="1">
    <location>
        <begin position="227"/>
        <end position="247"/>
    </location>
</feature>
<evidence type="ECO:0000313" key="3">
    <source>
        <dbReference type="Proteomes" id="UP001190700"/>
    </source>
</evidence>
<dbReference type="Proteomes" id="UP001190700">
    <property type="component" value="Unassembled WGS sequence"/>
</dbReference>
<name>A0AAE0KSF8_9CHLO</name>
<dbReference type="AlphaFoldDB" id="A0AAE0KSF8"/>
<evidence type="ECO:0000256" key="1">
    <source>
        <dbReference type="SAM" id="MobiDB-lite"/>
    </source>
</evidence>
<sequence length="319" mass="34205">QYQGTVDPSLVYVRECSYANAVPECPELDVDAYLRFPGVPAFTASFATANLYLLQSDRKNEFNGGDLVWSVPSIQWSQTAALPEIFLCGFLEGLEEYCTPPTGGDETQTVFATYAGASGAYHTIDVDAALPLWSTGFYGNTGFRIDIPQRVDQGAIFSTSTGTDGGDDSPALLLHQCGRAETNTGPVSNLSAFAPQHQVVCAGSTWSAPHTVVDTNTLDNCEVLSNPSIVPNTQQGTSFSDSEDWATGDTHRHSLTWTAPASAETIPRVYPTTIHPQDGHVAGAPFGMVFHRPPESSSHSRVSLLPGGTRILIRVYGDI</sequence>